<dbReference type="RefSeq" id="WP_135248653.1">
    <property type="nucleotide sequence ID" value="NZ_SMLK01000001.1"/>
</dbReference>
<comment type="catalytic activity">
    <reaction evidence="1">
        <text>ATP + protein L-histidine = ADP + protein N-phospho-L-histidine.</text>
        <dbReference type="EC" id="2.7.13.3"/>
    </reaction>
</comment>
<dbReference type="PRINTS" id="PR00344">
    <property type="entry name" value="BCTRLSENSOR"/>
</dbReference>
<dbReference type="InterPro" id="IPR005467">
    <property type="entry name" value="His_kinase_dom"/>
</dbReference>
<dbReference type="Gene3D" id="3.30.565.10">
    <property type="entry name" value="Histidine kinase-like ATPase, C-terminal domain"/>
    <property type="match status" value="1"/>
</dbReference>
<dbReference type="Pfam" id="PF02518">
    <property type="entry name" value="HATPase_c"/>
    <property type="match status" value="1"/>
</dbReference>
<evidence type="ECO:0000256" key="12">
    <source>
        <dbReference type="ARBA" id="ARBA00023136"/>
    </source>
</evidence>
<dbReference type="CDD" id="cd00082">
    <property type="entry name" value="HisKA"/>
    <property type="match status" value="1"/>
</dbReference>
<dbReference type="SUPFAM" id="SSF47384">
    <property type="entry name" value="Homodimeric domain of signal transducing histidine kinase"/>
    <property type="match status" value="1"/>
</dbReference>
<dbReference type="PROSITE" id="PS50109">
    <property type="entry name" value="HIS_KIN"/>
    <property type="match status" value="1"/>
</dbReference>
<keyword evidence="16" id="KW-1185">Reference proteome</keyword>
<keyword evidence="12 13" id="KW-0472">Membrane</keyword>
<keyword evidence="4" id="KW-0597">Phosphoprotein</keyword>
<evidence type="ECO:0000256" key="2">
    <source>
        <dbReference type="ARBA" id="ARBA00004141"/>
    </source>
</evidence>
<dbReference type="InterPro" id="IPR004358">
    <property type="entry name" value="Sig_transdc_His_kin-like_C"/>
</dbReference>
<dbReference type="Pfam" id="PF00512">
    <property type="entry name" value="HisKA"/>
    <property type="match status" value="1"/>
</dbReference>
<keyword evidence="7" id="KW-0547">Nucleotide-binding</keyword>
<dbReference type="OrthoDB" id="8554694at2"/>
<dbReference type="SMART" id="SM00387">
    <property type="entry name" value="HATPase_c"/>
    <property type="match status" value="1"/>
</dbReference>
<comment type="caution">
    <text evidence="15">The sequence shown here is derived from an EMBL/GenBank/DDBJ whole genome shotgun (WGS) entry which is preliminary data.</text>
</comment>
<sequence length="442" mass="47298">MRSIHRNLLAWIMGALAVGAAVLLAGSWYILESEMGEVFDDNLKQVALALAHHQGGTRGNPPRLAEQLPRIYEEYGKFEFVTAVWSLNGRLLNSSDAAVHLPFRSRSGLSQVVIEGHRWYLYTIVLHDRIVQSAQLASERELLARESISALVGPTLGLLSLIVVLLAIAVRRGLTPLSTAADDVAARSAEAMHPIALEDHPRELHPLVGAVNGLMARLGDALAVQRHFVADAAHELRTPMTALRLQLQLLERAGDEAQRREAMAELAAGVERAQHLVEQLLQLSKLGPEGAELKPRPVALGELARTCVAHFSARAEARGIDLGAEVAGEPIILADLSQLTTLLNNLVDNALRHTPAGGRVDVCALLRDGHCLLQVADSGPGIPPEERERVFDRFYRGAGQSAGGGSGLGLAIVKAVAERHGAGVALEQSAAGGLLVTVRFAP</sequence>
<feature type="domain" description="Histidine kinase" evidence="14">
    <location>
        <begin position="231"/>
        <end position="442"/>
    </location>
</feature>
<dbReference type="SMART" id="SM00388">
    <property type="entry name" value="HisKA"/>
    <property type="match status" value="1"/>
</dbReference>
<dbReference type="InterPro" id="IPR036097">
    <property type="entry name" value="HisK_dim/P_sf"/>
</dbReference>
<proteinExistence type="predicted"/>
<protein>
    <recommendedName>
        <fullName evidence="3">histidine kinase</fullName>
        <ecNumber evidence="3">2.7.13.3</ecNumber>
    </recommendedName>
</protein>
<dbReference type="CDD" id="cd00075">
    <property type="entry name" value="HATPase"/>
    <property type="match status" value="1"/>
</dbReference>
<accession>A0A4Z0CAQ0</accession>
<comment type="subcellular location">
    <subcellularLocation>
        <location evidence="2">Membrane</location>
        <topology evidence="2">Multi-pass membrane protein</topology>
    </subcellularLocation>
</comment>
<dbReference type="Gene3D" id="1.10.287.130">
    <property type="match status" value="1"/>
</dbReference>
<evidence type="ECO:0000256" key="6">
    <source>
        <dbReference type="ARBA" id="ARBA00022692"/>
    </source>
</evidence>
<reference evidence="15 16" key="1">
    <citation type="submission" date="2019-03" db="EMBL/GenBank/DDBJ databases">
        <title>Ramlibacter sp. 18x22-1, whole genome shotgun sequence.</title>
        <authorList>
            <person name="Zhang X."/>
            <person name="Feng G."/>
            <person name="Zhu H."/>
        </authorList>
    </citation>
    <scope>NUCLEOTIDE SEQUENCE [LARGE SCALE GENOMIC DNA]</scope>
    <source>
        <strain evidence="15 16">18x22-1</strain>
    </source>
</reference>
<evidence type="ECO:0000256" key="7">
    <source>
        <dbReference type="ARBA" id="ARBA00022741"/>
    </source>
</evidence>
<dbReference type="Proteomes" id="UP000297839">
    <property type="component" value="Unassembled WGS sequence"/>
</dbReference>
<dbReference type="GO" id="GO:0005524">
    <property type="term" value="F:ATP binding"/>
    <property type="evidence" value="ECO:0007669"/>
    <property type="project" value="UniProtKB-KW"/>
</dbReference>
<keyword evidence="11" id="KW-0902">Two-component regulatory system</keyword>
<dbReference type="InterPro" id="IPR003594">
    <property type="entry name" value="HATPase_dom"/>
</dbReference>
<evidence type="ECO:0000256" key="13">
    <source>
        <dbReference type="SAM" id="Phobius"/>
    </source>
</evidence>
<keyword evidence="5" id="KW-0808">Transferase</keyword>
<evidence type="ECO:0000313" key="16">
    <source>
        <dbReference type="Proteomes" id="UP000297839"/>
    </source>
</evidence>
<name>A0A4Z0CAQ0_9BURK</name>
<dbReference type="InterPro" id="IPR003661">
    <property type="entry name" value="HisK_dim/P_dom"/>
</dbReference>
<gene>
    <name evidence="15" type="ORF">EZ216_05780</name>
</gene>
<dbReference type="GO" id="GO:0000155">
    <property type="term" value="F:phosphorelay sensor kinase activity"/>
    <property type="evidence" value="ECO:0007669"/>
    <property type="project" value="InterPro"/>
</dbReference>
<dbReference type="PANTHER" id="PTHR45436">
    <property type="entry name" value="SENSOR HISTIDINE KINASE YKOH"/>
    <property type="match status" value="1"/>
</dbReference>
<evidence type="ECO:0000256" key="1">
    <source>
        <dbReference type="ARBA" id="ARBA00000085"/>
    </source>
</evidence>
<evidence type="ECO:0000259" key="14">
    <source>
        <dbReference type="PROSITE" id="PS50109"/>
    </source>
</evidence>
<dbReference type="SUPFAM" id="SSF55874">
    <property type="entry name" value="ATPase domain of HSP90 chaperone/DNA topoisomerase II/histidine kinase"/>
    <property type="match status" value="1"/>
</dbReference>
<feature type="transmembrane region" description="Helical" evidence="13">
    <location>
        <begin position="7"/>
        <end position="31"/>
    </location>
</feature>
<evidence type="ECO:0000256" key="4">
    <source>
        <dbReference type="ARBA" id="ARBA00022553"/>
    </source>
</evidence>
<organism evidence="15 16">
    <name type="scientific">Ramlibacter humi</name>
    <dbReference type="NCBI Taxonomy" id="2530451"/>
    <lineage>
        <taxon>Bacteria</taxon>
        <taxon>Pseudomonadati</taxon>
        <taxon>Pseudomonadota</taxon>
        <taxon>Betaproteobacteria</taxon>
        <taxon>Burkholderiales</taxon>
        <taxon>Comamonadaceae</taxon>
        <taxon>Ramlibacter</taxon>
    </lineage>
</organism>
<keyword evidence="6 13" id="KW-0812">Transmembrane</keyword>
<dbReference type="InterPro" id="IPR036890">
    <property type="entry name" value="HATPase_C_sf"/>
</dbReference>
<evidence type="ECO:0000256" key="3">
    <source>
        <dbReference type="ARBA" id="ARBA00012438"/>
    </source>
</evidence>
<evidence type="ECO:0000313" key="15">
    <source>
        <dbReference type="EMBL" id="TFZ08663.1"/>
    </source>
</evidence>
<keyword evidence="9" id="KW-0067">ATP-binding</keyword>
<evidence type="ECO:0000256" key="9">
    <source>
        <dbReference type="ARBA" id="ARBA00022840"/>
    </source>
</evidence>
<dbReference type="AlphaFoldDB" id="A0A4Z0CAQ0"/>
<keyword evidence="8" id="KW-0418">Kinase</keyword>
<evidence type="ECO:0000256" key="8">
    <source>
        <dbReference type="ARBA" id="ARBA00022777"/>
    </source>
</evidence>
<dbReference type="PANTHER" id="PTHR45436:SF14">
    <property type="entry name" value="SENSOR PROTEIN QSEC"/>
    <property type="match status" value="1"/>
</dbReference>
<evidence type="ECO:0000256" key="5">
    <source>
        <dbReference type="ARBA" id="ARBA00022679"/>
    </source>
</evidence>
<dbReference type="EMBL" id="SMLK01000001">
    <property type="protein sequence ID" value="TFZ08663.1"/>
    <property type="molecule type" value="Genomic_DNA"/>
</dbReference>
<evidence type="ECO:0000256" key="11">
    <source>
        <dbReference type="ARBA" id="ARBA00023012"/>
    </source>
</evidence>
<evidence type="ECO:0000256" key="10">
    <source>
        <dbReference type="ARBA" id="ARBA00022989"/>
    </source>
</evidence>
<keyword evidence="10 13" id="KW-1133">Transmembrane helix</keyword>
<dbReference type="InterPro" id="IPR050428">
    <property type="entry name" value="TCS_sensor_his_kinase"/>
</dbReference>
<dbReference type="GO" id="GO:0005886">
    <property type="term" value="C:plasma membrane"/>
    <property type="evidence" value="ECO:0007669"/>
    <property type="project" value="TreeGrafter"/>
</dbReference>
<dbReference type="EC" id="2.7.13.3" evidence="3"/>